<dbReference type="PANTHER" id="PTHR46663:SF2">
    <property type="entry name" value="GGDEF DOMAIN-CONTAINING PROTEIN"/>
    <property type="match status" value="1"/>
</dbReference>
<dbReference type="EMBL" id="JACHNC010000001">
    <property type="protein sequence ID" value="MBB4752258.1"/>
    <property type="molecule type" value="Genomic_DNA"/>
</dbReference>
<evidence type="ECO:0000313" key="5">
    <source>
        <dbReference type="Proteomes" id="UP000590511"/>
    </source>
</evidence>
<keyword evidence="1" id="KW-0472">Membrane</keyword>
<dbReference type="InterPro" id="IPR052163">
    <property type="entry name" value="DGC-Regulatory_Protein"/>
</dbReference>
<dbReference type="NCBIfam" id="TIGR00254">
    <property type="entry name" value="GGDEF"/>
    <property type="match status" value="1"/>
</dbReference>
<accession>A0A7W7HKK5</accession>
<feature type="transmembrane region" description="Helical" evidence="1">
    <location>
        <begin position="246"/>
        <end position="266"/>
    </location>
</feature>
<dbReference type="InterPro" id="IPR000160">
    <property type="entry name" value="GGDEF_dom"/>
</dbReference>
<dbReference type="PROSITE" id="PS50887">
    <property type="entry name" value="GGDEF"/>
    <property type="match status" value="1"/>
</dbReference>
<reference evidence="3 6" key="2">
    <citation type="submission" date="2021-01" db="EMBL/GenBank/DDBJ databases">
        <title>Whole genome shotgun sequence of Actinoplanes lobatus NBRC 12513.</title>
        <authorList>
            <person name="Komaki H."/>
            <person name="Tamura T."/>
        </authorList>
    </citation>
    <scope>NUCLEOTIDE SEQUENCE [LARGE SCALE GENOMIC DNA]</scope>
    <source>
        <strain evidence="3 6">NBRC 12513</strain>
    </source>
</reference>
<evidence type="ECO:0000313" key="6">
    <source>
        <dbReference type="Proteomes" id="UP000631312"/>
    </source>
</evidence>
<dbReference type="InterPro" id="IPR029787">
    <property type="entry name" value="Nucleotide_cyclase"/>
</dbReference>
<comment type="caution">
    <text evidence="4">The sequence shown here is derived from an EMBL/GenBank/DDBJ whole genome shotgun (WGS) entry which is preliminary data.</text>
</comment>
<dbReference type="CDD" id="cd01949">
    <property type="entry name" value="GGDEF"/>
    <property type="match status" value="1"/>
</dbReference>
<feature type="transmembrane region" description="Helical" evidence="1">
    <location>
        <begin position="108"/>
        <end position="126"/>
    </location>
</feature>
<feature type="transmembrane region" description="Helical" evidence="1">
    <location>
        <begin position="177"/>
        <end position="197"/>
    </location>
</feature>
<evidence type="ECO:0000313" key="4">
    <source>
        <dbReference type="EMBL" id="MBB4752258.1"/>
    </source>
</evidence>
<dbReference type="Pfam" id="PF00990">
    <property type="entry name" value="GGDEF"/>
    <property type="match status" value="1"/>
</dbReference>
<dbReference type="PANTHER" id="PTHR46663">
    <property type="entry name" value="DIGUANYLATE CYCLASE DGCT-RELATED"/>
    <property type="match status" value="1"/>
</dbReference>
<feature type="domain" description="GGDEF" evidence="2">
    <location>
        <begin position="335"/>
        <end position="464"/>
    </location>
</feature>
<sequence>MAGVLVVTFLLWPDHLRHLPFLLVALGALPCVVVALRRAAPGERLSWWLLLGAILLYNVGNSIWAWLVIVEGRVTGDGTVAGVFLTGGGVLVLCAALVVVVQRGRRDIGGLIDSVVTALALTGLFWDSLLFPALAGQHVTTSREIVVFVNVFVMAGTMGALLRISLVGPGEKAPVRLLTGAVGLGLLGNVVGALAYDPSTGARASWTDMVYLAAYALLGCAALHPGAGAVTAPGEPPADRLSRRRLLILGLMVGLAPLTVGIRGLLGLPIDGLILAFTSVSIVPLVMIRIERLSSARDEAQQALVSLATRDGLTGLPNRAAGEEHITTELRRGPGGLAVLFCDLDGFKPVNDRLGHAAGDRLLAAVADRLRGCVRQGDLVFRLGGDEFVIVCRGVDALDEICARIRAVVSTPFPVGGQVRIGVSAGYAVARDSDTANDLIGRADLAMYEAKRTKRVGSLSVAAA</sequence>
<keyword evidence="1" id="KW-0812">Transmembrane</keyword>
<dbReference type="SMART" id="SM00267">
    <property type="entry name" value="GGDEF"/>
    <property type="match status" value="1"/>
</dbReference>
<dbReference type="RefSeq" id="WP_188124157.1">
    <property type="nucleotide sequence ID" value="NZ_BOMP01000191.1"/>
</dbReference>
<gene>
    <name evidence="3" type="ORF">Alo02nite_90700</name>
    <name evidence="4" type="ORF">BJ964_006419</name>
</gene>
<dbReference type="Proteomes" id="UP000631312">
    <property type="component" value="Unassembled WGS sequence"/>
</dbReference>
<feature type="transmembrane region" description="Helical" evidence="1">
    <location>
        <begin position="209"/>
        <end position="234"/>
    </location>
</feature>
<name>A0A7W7HKK5_9ACTN</name>
<keyword evidence="1" id="KW-1133">Transmembrane helix</keyword>
<evidence type="ECO:0000313" key="3">
    <source>
        <dbReference type="EMBL" id="GIE46172.1"/>
    </source>
</evidence>
<evidence type="ECO:0000256" key="1">
    <source>
        <dbReference type="SAM" id="Phobius"/>
    </source>
</evidence>
<dbReference type="InterPro" id="IPR043128">
    <property type="entry name" value="Rev_trsase/Diguanyl_cyclase"/>
</dbReference>
<reference evidence="4 5" key="1">
    <citation type="submission" date="2020-08" db="EMBL/GenBank/DDBJ databases">
        <title>Sequencing the genomes of 1000 actinobacteria strains.</title>
        <authorList>
            <person name="Klenk H.-P."/>
        </authorList>
    </citation>
    <scope>NUCLEOTIDE SEQUENCE [LARGE SCALE GENOMIC DNA]</scope>
    <source>
        <strain evidence="4 5">DSM 43150</strain>
    </source>
</reference>
<evidence type="ECO:0000259" key="2">
    <source>
        <dbReference type="PROSITE" id="PS50887"/>
    </source>
</evidence>
<organism evidence="4 5">
    <name type="scientific">Actinoplanes lobatus</name>
    <dbReference type="NCBI Taxonomy" id="113568"/>
    <lineage>
        <taxon>Bacteria</taxon>
        <taxon>Bacillati</taxon>
        <taxon>Actinomycetota</taxon>
        <taxon>Actinomycetes</taxon>
        <taxon>Micromonosporales</taxon>
        <taxon>Micromonosporaceae</taxon>
        <taxon>Actinoplanes</taxon>
    </lineage>
</organism>
<dbReference type="AlphaFoldDB" id="A0A7W7HKK5"/>
<dbReference type="EMBL" id="BOMP01000191">
    <property type="protein sequence ID" value="GIE46172.1"/>
    <property type="molecule type" value="Genomic_DNA"/>
</dbReference>
<dbReference type="Gene3D" id="3.30.70.270">
    <property type="match status" value="1"/>
</dbReference>
<proteinExistence type="predicted"/>
<dbReference type="SUPFAM" id="SSF55073">
    <property type="entry name" value="Nucleotide cyclase"/>
    <property type="match status" value="1"/>
</dbReference>
<feature type="transmembrane region" description="Helical" evidence="1">
    <location>
        <begin position="81"/>
        <end position="101"/>
    </location>
</feature>
<dbReference type="Proteomes" id="UP000590511">
    <property type="component" value="Unassembled WGS sequence"/>
</dbReference>
<keyword evidence="6" id="KW-1185">Reference proteome</keyword>
<feature type="transmembrane region" description="Helical" evidence="1">
    <location>
        <begin position="18"/>
        <end position="36"/>
    </location>
</feature>
<protein>
    <submittedName>
        <fullName evidence="4">Diguanylate cyclase (GGDEF)-like protein</fullName>
    </submittedName>
</protein>
<feature type="transmembrane region" description="Helical" evidence="1">
    <location>
        <begin position="146"/>
        <end position="165"/>
    </location>
</feature>
<feature type="transmembrane region" description="Helical" evidence="1">
    <location>
        <begin position="48"/>
        <end position="69"/>
    </location>
</feature>